<sequence length="63" mass="7326">MPYLEVILLNWPMNIPFSSIHFMAYGFCQDFDKSSKGLPPHQRSMISGGRFWSFCCPCHKPSR</sequence>
<dbReference type="AlphaFoldDB" id="E7D1S0"/>
<reference evidence="1" key="2">
    <citation type="submission" date="2011-01" db="EMBL/GenBank/DDBJ databases">
        <title>Identification of Proteins Involved in Black Widow Spider Wrapping Silk Fibers.</title>
        <authorList>
            <person name="Nguyen A."/>
            <person name="Verduzco A."/>
            <person name="Vierra C."/>
        </authorList>
    </citation>
    <scope>NUCLEOTIDE SEQUENCE</scope>
</reference>
<name>E7D1S0_LATHE</name>
<protein>
    <submittedName>
        <fullName evidence="1">Uncharacterized protein</fullName>
    </submittedName>
</protein>
<organism evidence="1">
    <name type="scientific">Latrodectus hesperus</name>
    <name type="common">Western black widow spider</name>
    <dbReference type="NCBI Taxonomy" id="256737"/>
    <lineage>
        <taxon>Eukaryota</taxon>
        <taxon>Metazoa</taxon>
        <taxon>Ecdysozoa</taxon>
        <taxon>Arthropoda</taxon>
        <taxon>Chelicerata</taxon>
        <taxon>Arachnida</taxon>
        <taxon>Araneae</taxon>
        <taxon>Araneomorphae</taxon>
        <taxon>Entelegynae</taxon>
        <taxon>Araneoidea</taxon>
        <taxon>Theridiidae</taxon>
        <taxon>Latrodectus</taxon>
    </lineage>
</organism>
<reference evidence="1" key="1">
    <citation type="submission" date="2010-07" db="EMBL/GenBank/DDBJ databases">
        <authorList>
            <person name="Hou T."/>
            <person name="Nguyen A."/>
            <person name="Verduzco A."/>
            <person name="Vierra C."/>
        </authorList>
    </citation>
    <scope>NUCLEOTIDE SEQUENCE</scope>
</reference>
<dbReference type="EMBL" id="HQ006024">
    <property type="protein sequence ID" value="ADV40314.1"/>
    <property type="molecule type" value="mRNA"/>
</dbReference>
<evidence type="ECO:0000313" key="1">
    <source>
        <dbReference type="EMBL" id="ADV40314.1"/>
    </source>
</evidence>
<proteinExistence type="evidence at transcript level"/>
<accession>E7D1S0</accession>